<evidence type="ECO:0000313" key="11">
    <source>
        <dbReference type="Proteomes" id="UP000326924"/>
    </source>
</evidence>
<dbReference type="PANTHER" id="PTHR45747:SF4">
    <property type="entry name" value="HISTONE-LYSINE N-METHYLTRANSFERASE E(Z)"/>
    <property type="match status" value="1"/>
</dbReference>
<keyword evidence="4" id="KW-0805">Transcription regulation</keyword>
<feature type="region of interest" description="Disordered" evidence="7">
    <location>
        <begin position="398"/>
        <end position="506"/>
    </location>
</feature>
<dbReference type="CDD" id="cd10519">
    <property type="entry name" value="SET_EZH"/>
    <property type="match status" value="1"/>
</dbReference>
<keyword evidence="11" id="KW-1185">Reference proteome</keyword>
<organism evidence="10 11">
    <name type="scientific">Sphaerosporella brunnea</name>
    <dbReference type="NCBI Taxonomy" id="1250544"/>
    <lineage>
        <taxon>Eukaryota</taxon>
        <taxon>Fungi</taxon>
        <taxon>Dikarya</taxon>
        <taxon>Ascomycota</taxon>
        <taxon>Pezizomycotina</taxon>
        <taxon>Pezizomycetes</taxon>
        <taxon>Pezizales</taxon>
        <taxon>Pyronemataceae</taxon>
        <taxon>Sphaerosporella</taxon>
    </lineage>
</organism>
<reference evidence="10 11" key="1">
    <citation type="submission" date="2019-09" db="EMBL/GenBank/DDBJ databases">
        <title>Draft genome of the ectomycorrhizal ascomycete Sphaerosporella brunnea.</title>
        <authorList>
            <consortium name="DOE Joint Genome Institute"/>
            <person name="Benucci G.M."/>
            <person name="Marozzi G."/>
            <person name="Antonielli L."/>
            <person name="Sanchez S."/>
            <person name="Marco P."/>
            <person name="Wang X."/>
            <person name="Falini L.B."/>
            <person name="Barry K."/>
            <person name="Haridas S."/>
            <person name="Lipzen A."/>
            <person name="Labutti K."/>
            <person name="Grigoriev I.V."/>
            <person name="Murat C."/>
            <person name="Martin F."/>
            <person name="Albertini E."/>
            <person name="Donnini D."/>
            <person name="Bonito G."/>
        </authorList>
    </citation>
    <scope>NUCLEOTIDE SEQUENCE [LARGE SCALE GENOMIC DNA]</scope>
    <source>
        <strain evidence="10 11">Sb_GMNB300</strain>
    </source>
</reference>
<accession>A0A5J5EU95</accession>
<evidence type="ECO:0000256" key="2">
    <source>
        <dbReference type="ARBA" id="ARBA00022679"/>
    </source>
</evidence>
<evidence type="ECO:0000256" key="4">
    <source>
        <dbReference type="ARBA" id="ARBA00023015"/>
    </source>
</evidence>
<dbReference type="PANTHER" id="PTHR45747">
    <property type="entry name" value="HISTONE-LYSINE N-METHYLTRANSFERASE E(Z)"/>
    <property type="match status" value="1"/>
</dbReference>
<dbReference type="InterPro" id="IPR046341">
    <property type="entry name" value="SET_dom_sf"/>
</dbReference>
<evidence type="ECO:0000256" key="3">
    <source>
        <dbReference type="ARBA" id="ARBA00022691"/>
    </source>
</evidence>
<keyword evidence="1" id="KW-0489">Methyltransferase</keyword>
<keyword evidence="3" id="KW-0949">S-adenosyl-L-methionine</keyword>
<evidence type="ECO:0000313" key="10">
    <source>
        <dbReference type="EMBL" id="KAA8903842.1"/>
    </source>
</evidence>
<dbReference type="Gene3D" id="2.170.270.10">
    <property type="entry name" value="SET domain"/>
    <property type="match status" value="1"/>
</dbReference>
<feature type="domain" description="SET" evidence="8">
    <location>
        <begin position="254"/>
        <end position="380"/>
    </location>
</feature>
<gene>
    <name evidence="10" type="ORF">FN846DRAFT_47050</name>
</gene>
<evidence type="ECO:0000259" key="9">
    <source>
        <dbReference type="PROSITE" id="PS51633"/>
    </source>
</evidence>
<dbReference type="Proteomes" id="UP000326924">
    <property type="component" value="Unassembled WGS sequence"/>
</dbReference>
<dbReference type="EMBL" id="VXIS01000114">
    <property type="protein sequence ID" value="KAA8903842.1"/>
    <property type="molecule type" value="Genomic_DNA"/>
</dbReference>
<dbReference type="InterPro" id="IPR045318">
    <property type="entry name" value="EZH1/2-like"/>
</dbReference>
<feature type="region of interest" description="Disordered" evidence="7">
    <location>
        <begin position="1"/>
        <end position="29"/>
    </location>
</feature>
<dbReference type="Pfam" id="PF00856">
    <property type="entry name" value="SET"/>
    <property type="match status" value="1"/>
</dbReference>
<evidence type="ECO:0000256" key="1">
    <source>
        <dbReference type="ARBA" id="ARBA00022603"/>
    </source>
</evidence>
<keyword evidence="5" id="KW-0804">Transcription</keyword>
<protein>
    <recommendedName>
        <fullName evidence="12">SET domain-containing protein</fullName>
    </recommendedName>
</protein>
<proteinExistence type="predicted"/>
<dbReference type="SMART" id="SM00317">
    <property type="entry name" value="SET"/>
    <property type="match status" value="1"/>
</dbReference>
<dbReference type="GO" id="GO:0140951">
    <property type="term" value="F:histone H3K27 trimethyltransferase activity"/>
    <property type="evidence" value="ECO:0007669"/>
    <property type="project" value="UniProtKB-EC"/>
</dbReference>
<evidence type="ECO:0000256" key="6">
    <source>
        <dbReference type="ARBA" id="ARBA00048568"/>
    </source>
</evidence>
<comment type="caution">
    <text evidence="10">The sequence shown here is derived from an EMBL/GenBank/DDBJ whole genome shotgun (WGS) entry which is preliminary data.</text>
</comment>
<dbReference type="Pfam" id="PF18264">
    <property type="entry name" value="preSET_CXC"/>
    <property type="match status" value="1"/>
</dbReference>
<sequence>MKSWEGTRSSESPSPPCRGALGKKATRKRTANTRLSPKFHIGLTPVSKPGRILLGKSCAPSSASRSMVFSLRWFLVLGVEHRKNFCILLRVCSGITLAVPQLKIEKLLPVKLPEYMQGLPRGPSSDTVKILKRKKTPAGYFPDYPADIDKTHIHDKRTDVRPCRHEGPCNSFCPCTKAHVTCEKPCACPPDCPRRWRGCNCRRSNRTCGEKCICRKANRECDPDLCGSCGAIELLDPVTRHQYNESTVPSDMCQNVYVQREIPRKTILAYSNLMGMGLFMGEPVKKDQFIGEYKGEILTQEEAERRGKIYDKRGTSFLFDLNTAQTLDATRMGNKLRFINHSATKANCKAQVVMANCVHRIGFWATENLRAGEELYFDYGYSNKAVKFVQLEPPYIPWSSSSGSESEGDKEGETIVAKPQARRGANKNRFSGGKGTTERSRKMGAPPDKGKGKLDEESSEYDDDGVDDDDEDGSGPEDSSDSNVPIGKRARWSITTSSVHAVTRRK</sequence>
<dbReference type="InParanoid" id="A0A5J5EU95"/>
<name>A0A5J5EU95_9PEZI</name>
<dbReference type="GO" id="GO:0031507">
    <property type="term" value="P:heterochromatin formation"/>
    <property type="evidence" value="ECO:0007669"/>
    <property type="project" value="TreeGrafter"/>
</dbReference>
<dbReference type="PROSITE" id="PS51633">
    <property type="entry name" value="CXC"/>
    <property type="match status" value="1"/>
</dbReference>
<dbReference type="GO" id="GO:0005634">
    <property type="term" value="C:nucleus"/>
    <property type="evidence" value="ECO:0007669"/>
    <property type="project" value="TreeGrafter"/>
</dbReference>
<comment type="catalytic activity">
    <reaction evidence="6">
        <text>L-lysyl(27)-[histone H3] + 3 S-adenosyl-L-methionine = N(6),N(6),N(6)-trimethyl-L-lysyl(27)-[histone H3] + 3 S-adenosyl-L-homocysteine + 3 H(+)</text>
        <dbReference type="Rhea" id="RHEA:60292"/>
        <dbReference type="Rhea" id="RHEA-COMP:15535"/>
        <dbReference type="Rhea" id="RHEA-COMP:15548"/>
        <dbReference type="ChEBI" id="CHEBI:15378"/>
        <dbReference type="ChEBI" id="CHEBI:29969"/>
        <dbReference type="ChEBI" id="CHEBI:57856"/>
        <dbReference type="ChEBI" id="CHEBI:59789"/>
        <dbReference type="ChEBI" id="CHEBI:61961"/>
        <dbReference type="EC" id="2.1.1.356"/>
    </reaction>
</comment>
<dbReference type="GO" id="GO:0003682">
    <property type="term" value="F:chromatin binding"/>
    <property type="evidence" value="ECO:0007669"/>
    <property type="project" value="TreeGrafter"/>
</dbReference>
<dbReference type="AlphaFoldDB" id="A0A5J5EU95"/>
<evidence type="ECO:0000259" key="8">
    <source>
        <dbReference type="PROSITE" id="PS50280"/>
    </source>
</evidence>
<dbReference type="InterPro" id="IPR041355">
    <property type="entry name" value="Pre-SET_CXC"/>
</dbReference>
<dbReference type="InterPro" id="IPR026489">
    <property type="entry name" value="CXC_dom"/>
</dbReference>
<dbReference type="OrthoDB" id="6141102at2759"/>
<evidence type="ECO:0000256" key="7">
    <source>
        <dbReference type="SAM" id="MobiDB-lite"/>
    </source>
</evidence>
<evidence type="ECO:0008006" key="12">
    <source>
        <dbReference type="Google" id="ProtNLM"/>
    </source>
</evidence>
<evidence type="ECO:0000256" key="5">
    <source>
        <dbReference type="ARBA" id="ARBA00023163"/>
    </source>
</evidence>
<feature type="domain" description="CXC" evidence="9">
    <location>
        <begin position="143"/>
        <end position="246"/>
    </location>
</feature>
<dbReference type="GO" id="GO:0032259">
    <property type="term" value="P:methylation"/>
    <property type="evidence" value="ECO:0007669"/>
    <property type="project" value="UniProtKB-KW"/>
</dbReference>
<feature type="compositionally biased region" description="Acidic residues" evidence="7">
    <location>
        <begin position="457"/>
        <end position="480"/>
    </location>
</feature>
<keyword evidence="2" id="KW-0808">Transferase</keyword>
<dbReference type="SUPFAM" id="SSF82199">
    <property type="entry name" value="SET domain"/>
    <property type="match status" value="1"/>
</dbReference>
<dbReference type="PROSITE" id="PS50280">
    <property type="entry name" value="SET"/>
    <property type="match status" value="1"/>
</dbReference>
<dbReference type="InterPro" id="IPR001214">
    <property type="entry name" value="SET_dom"/>
</dbReference>
<feature type="compositionally biased region" description="Polar residues" evidence="7">
    <location>
        <begin position="1"/>
        <end position="12"/>
    </location>
</feature>